<evidence type="ECO:0000256" key="1">
    <source>
        <dbReference type="SAM" id="Phobius"/>
    </source>
</evidence>
<reference evidence="2 3" key="1">
    <citation type="submission" date="2017-05" db="EMBL/GenBank/DDBJ databases">
        <title>The Genome Sequence of Enterococcus faecium 2D5_DIV0622.</title>
        <authorList>
            <consortium name="The Broad Institute Genomics Platform"/>
            <consortium name="The Broad Institute Genomic Center for Infectious Diseases"/>
            <person name="Earl A."/>
            <person name="Manson A."/>
            <person name="Schwartman J."/>
            <person name="Gilmore M."/>
            <person name="Abouelleil A."/>
            <person name="Cao P."/>
            <person name="Chapman S."/>
            <person name="Cusick C."/>
            <person name="Shea T."/>
            <person name="Young S."/>
            <person name="Neafsey D."/>
            <person name="Nusbaum C."/>
            <person name="Birren B."/>
        </authorList>
    </citation>
    <scope>NUCLEOTIDE SEQUENCE [LARGE SCALE GENOMIC DNA]</scope>
    <source>
        <strain evidence="2 3">2D5_DIV0622</strain>
    </source>
</reference>
<gene>
    <name evidence="2" type="ORF">A5869_001751</name>
</gene>
<protein>
    <submittedName>
        <fullName evidence="2">Uncharacterized protein</fullName>
    </submittedName>
</protein>
<proteinExistence type="predicted"/>
<dbReference type="EMBL" id="NIBL01000003">
    <property type="protein sequence ID" value="OUZ14653.1"/>
    <property type="molecule type" value="Genomic_DNA"/>
</dbReference>
<feature type="non-terminal residue" evidence="2">
    <location>
        <position position="1"/>
    </location>
</feature>
<sequence>KAILFGIKHKNVQMETISHTLMLKIIKTTVESIFLMFMLIIKKENFKQKI</sequence>
<evidence type="ECO:0000313" key="3">
    <source>
        <dbReference type="Proteomes" id="UP000196503"/>
    </source>
</evidence>
<dbReference type="AlphaFoldDB" id="A0A200HPF5"/>
<feature type="transmembrane region" description="Helical" evidence="1">
    <location>
        <begin position="21"/>
        <end position="41"/>
    </location>
</feature>
<evidence type="ECO:0000313" key="2">
    <source>
        <dbReference type="EMBL" id="OUZ14653.1"/>
    </source>
</evidence>
<keyword evidence="1" id="KW-1133">Transmembrane helix</keyword>
<comment type="caution">
    <text evidence="2">The sequence shown here is derived from an EMBL/GenBank/DDBJ whole genome shotgun (WGS) entry which is preliminary data.</text>
</comment>
<keyword evidence="1" id="KW-0812">Transmembrane</keyword>
<keyword evidence="1" id="KW-0472">Membrane</keyword>
<accession>A0A200HPF5</accession>
<organism evidence="2 3">
    <name type="scientific">Enterococcus cecorum</name>
    <dbReference type="NCBI Taxonomy" id="44008"/>
    <lineage>
        <taxon>Bacteria</taxon>
        <taxon>Bacillati</taxon>
        <taxon>Bacillota</taxon>
        <taxon>Bacilli</taxon>
        <taxon>Lactobacillales</taxon>
        <taxon>Enterococcaceae</taxon>
        <taxon>Enterococcus</taxon>
    </lineage>
</organism>
<dbReference type="Proteomes" id="UP000196503">
    <property type="component" value="Unassembled WGS sequence"/>
</dbReference>
<name>A0A200HPF5_9ENTE</name>